<reference evidence="5 6" key="1">
    <citation type="submission" date="2023-03" db="EMBL/GenBank/DDBJ databases">
        <title>Genome insight into feeding habits of ladybird beetles.</title>
        <authorList>
            <person name="Li H.-S."/>
            <person name="Huang Y.-H."/>
            <person name="Pang H."/>
        </authorList>
    </citation>
    <scope>NUCLEOTIDE SEQUENCE [LARGE SCALE GENOMIC DNA]</scope>
    <source>
        <strain evidence="5">SYSU_2023b</strain>
        <tissue evidence="5">Whole body</tissue>
    </source>
</reference>
<keyword evidence="3" id="KW-0732">Signal</keyword>
<feature type="domain" description="TIL" evidence="4">
    <location>
        <begin position="52"/>
        <end position="104"/>
    </location>
</feature>
<name>A0AAW1TWI3_9CUCU</name>
<evidence type="ECO:0000256" key="1">
    <source>
        <dbReference type="ARBA" id="ARBA00022690"/>
    </source>
</evidence>
<dbReference type="AlphaFoldDB" id="A0AAW1TWI3"/>
<dbReference type="GO" id="GO:0030414">
    <property type="term" value="F:peptidase inhibitor activity"/>
    <property type="evidence" value="ECO:0007669"/>
    <property type="project" value="UniProtKB-KW"/>
</dbReference>
<dbReference type="PANTHER" id="PTHR23259">
    <property type="entry name" value="RIDDLE"/>
    <property type="match status" value="1"/>
</dbReference>
<dbReference type="Gene3D" id="2.10.25.10">
    <property type="entry name" value="Laminin"/>
    <property type="match status" value="1"/>
</dbReference>
<dbReference type="Proteomes" id="UP001431783">
    <property type="component" value="Unassembled WGS sequence"/>
</dbReference>
<comment type="caution">
    <text evidence="5">The sequence shown here is derived from an EMBL/GenBank/DDBJ whole genome shotgun (WGS) entry which is preliminary data.</text>
</comment>
<gene>
    <name evidence="5" type="ORF">WA026_017935</name>
</gene>
<organism evidence="5 6">
    <name type="scientific">Henosepilachna vigintioctopunctata</name>
    <dbReference type="NCBI Taxonomy" id="420089"/>
    <lineage>
        <taxon>Eukaryota</taxon>
        <taxon>Metazoa</taxon>
        <taxon>Ecdysozoa</taxon>
        <taxon>Arthropoda</taxon>
        <taxon>Hexapoda</taxon>
        <taxon>Insecta</taxon>
        <taxon>Pterygota</taxon>
        <taxon>Neoptera</taxon>
        <taxon>Endopterygota</taxon>
        <taxon>Coleoptera</taxon>
        <taxon>Polyphaga</taxon>
        <taxon>Cucujiformia</taxon>
        <taxon>Coccinelloidea</taxon>
        <taxon>Coccinellidae</taxon>
        <taxon>Epilachninae</taxon>
        <taxon>Epilachnini</taxon>
        <taxon>Henosepilachna</taxon>
    </lineage>
</organism>
<keyword evidence="2" id="KW-1015">Disulfide bond</keyword>
<accession>A0AAW1TWI3</accession>
<dbReference type="SUPFAM" id="SSF57567">
    <property type="entry name" value="Serine protease inhibitors"/>
    <property type="match status" value="1"/>
</dbReference>
<evidence type="ECO:0000256" key="2">
    <source>
        <dbReference type="ARBA" id="ARBA00023157"/>
    </source>
</evidence>
<dbReference type="InterPro" id="IPR051368">
    <property type="entry name" value="SerProtInhib-TIL_Domain"/>
</dbReference>
<evidence type="ECO:0000259" key="4">
    <source>
        <dbReference type="Pfam" id="PF01826"/>
    </source>
</evidence>
<dbReference type="EMBL" id="JARQZJ010000011">
    <property type="protein sequence ID" value="KAK9872466.1"/>
    <property type="molecule type" value="Genomic_DNA"/>
</dbReference>
<feature type="signal peptide" evidence="3">
    <location>
        <begin position="1"/>
        <end position="17"/>
    </location>
</feature>
<dbReference type="PANTHER" id="PTHR23259:SF70">
    <property type="entry name" value="ACCESSORY GLAND PROTEIN ACP62F-RELATED"/>
    <property type="match status" value="1"/>
</dbReference>
<evidence type="ECO:0000313" key="5">
    <source>
        <dbReference type="EMBL" id="KAK9872466.1"/>
    </source>
</evidence>
<evidence type="ECO:0000256" key="3">
    <source>
        <dbReference type="SAM" id="SignalP"/>
    </source>
</evidence>
<feature type="chain" id="PRO_5043665572" description="TIL domain-containing protein" evidence="3">
    <location>
        <begin position="18"/>
        <end position="120"/>
    </location>
</feature>
<keyword evidence="1" id="KW-0646">Protease inhibitor</keyword>
<evidence type="ECO:0000313" key="6">
    <source>
        <dbReference type="Proteomes" id="UP001431783"/>
    </source>
</evidence>
<dbReference type="InterPro" id="IPR036084">
    <property type="entry name" value="Ser_inhib-like_sf"/>
</dbReference>
<proteinExistence type="predicted"/>
<keyword evidence="6" id="KW-1185">Reference proteome</keyword>
<dbReference type="InterPro" id="IPR002919">
    <property type="entry name" value="TIL_dom"/>
</dbReference>
<protein>
    <recommendedName>
        <fullName evidence="4">TIL domain-containing protein</fullName>
    </recommendedName>
</protein>
<sequence>MMLILFYMLTTCFIAHSHRICGYNEEWSNRRHLCIPICEYGNPSCYRRCKEPHFVWKDCETMCPRTCRHPKPVFCGRSCQTGCFCRKGYVYDEINMKCVKVKRCLRTNSVYSFFFSSNNF</sequence>
<dbReference type="CDD" id="cd19941">
    <property type="entry name" value="TIL"/>
    <property type="match status" value="1"/>
</dbReference>
<dbReference type="Pfam" id="PF01826">
    <property type="entry name" value="TIL"/>
    <property type="match status" value="1"/>
</dbReference>